<evidence type="ECO:0000313" key="2">
    <source>
        <dbReference type="Proteomes" id="UP000192596"/>
    </source>
</evidence>
<gene>
    <name evidence="1" type="ORF">B0A48_14756</name>
</gene>
<reference evidence="2" key="1">
    <citation type="submission" date="2017-03" db="EMBL/GenBank/DDBJ databases">
        <title>Genomes of endolithic fungi from Antarctica.</title>
        <authorList>
            <person name="Coleine C."/>
            <person name="Masonjones S."/>
            <person name="Stajich J.E."/>
        </authorList>
    </citation>
    <scope>NUCLEOTIDE SEQUENCE [LARGE SCALE GENOMIC DNA]</scope>
    <source>
        <strain evidence="2">CCFEE 5527</strain>
    </source>
</reference>
<evidence type="ECO:0000313" key="1">
    <source>
        <dbReference type="EMBL" id="OQN99614.1"/>
    </source>
</evidence>
<dbReference type="InParanoid" id="A0A1V8SKC0"/>
<proteinExistence type="predicted"/>
<accession>A0A1V8SKC0</accession>
<sequence>MAFLGLPTELRLQIYDIALYHSSQITIGSAELTGSAPDIVHRLYGEGRKPFSGLQHNHEPVIISGYDAGLLSTSKSAHVSAEATQGTRRDYHDAHATLSRVNRQIHNELRSHLATRAHGRNASLFVSYPSGLHILRTHAPGLLQQARSIHLAGAYTGSKSGYRAQHGAQLPNATLPQPVEIKRRPQIVPDSTAQLIDLLTSCFGPKSFHNIQQLDLRIYYVGPDSYSMIWSPETSPVVVALTQIPNAEFEITLYRGGKGTGVHLRIRPSEGRVVRTVWRPLQERPGDRDWVLDPRWPEWEDGEQAEGGMVVTG</sequence>
<dbReference type="EMBL" id="NAJO01000039">
    <property type="protein sequence ID" value="OQN99614.1"/>
    <property type="molecule type" value="Genomic_DNA"/>
</dbReference>
<name>A0A1V8SKC0_9PEZI</name>
<dbReference type="OrthoDB" id="3899662at2759"/>
<protein>
    <submittedName>
        <fullName evidence="1">Uncharacterized protein</fullName>
    </submittedName>
</protein>
<dbReference type="Proteomes" id="UP000192596">
    <property type="component" value="Unassembled WGS sequence"/>
</dbReference>
<organism evidence="1 2">
    <name type="scientific">Cryoendolithus antarcticus</name>
    <dbReference type="NCBI Taxonomy" id="1507870"/>
    <lineage>
        <taxon>Eukaryota</taxon>
        <taxon>Fungi</taxon>
        <taxon>Dikarya</taxon>
        <taxon>Ascomycota</taxon>
        <taxon>Pezizomycotina</taxon>
        <taxon>Dothideomycetes</taxon>
        <taxon>Dothideomycetidae</taxon>
        <taxon>Cladosporiales</taxon>
        <taxon>Cladosporiaceae</taxon>
        <taxon>Cryoendolithus</taxon>
    </lineage>
</organism>
<dbReference type="AlphaFoldDB" id="A0A1V8SKC0"/>
<comment type="caution">
    <text evidence="1">The sequence shown here is derived from an EMBL/GenBank/DDBJ whole genome shotgun (WGS) entry which is preliminary data.</text>
</comment>
<keyword evidence="2" id="KW-1185">Reference proteome</keyword>